<evidence type="ECO:0000259" key="4">
    <source>
        <dbReference type="PROSITE" id="PS50893"/>
    </source>
</evidence>
<dbReference type="InterPro" id="IPR003593">
    <property type="entry name" value="AAA+_ATPase"/>
</dbReference>
<dbReference type="GO" id="GO:0005886">
    <property type="term" value="C:plasma membrane"/>
    <property type="evidence" value="ECO:0007669"/>
    <property type="project" value="TreeGrafter"/>
</dbReference>
<evidence type="ECO:0000256" key="2">
    <source>
        <dbReference type="ARBA" id="ARBA00022741"/>
    </source>
</evidence>
<dbReference type="Proteomes" id="UP000013981">
    <property type="component" value="Unassembled WGS sequence"/>
</dbReference>
<dbReference type="RefSeq" id="WP_016148252.1">
    <property type="nucleotide sequence ID" value="NZ_KB976104.1"/>
</dbReference>
<comment type="caution">
    <text evidence="5">The sequence shown here is derived from an EMBL/GenBank/DDBJ whole genome shotgun (WGS) entry which is preliminary data.</text>
</comment>
<dbReference type="HOGENOM" id="CLU_000604_1_2_9"/>
<evidence type="ECO:0000256" key="3">
    <source>
        <dbReference type="ARBA" id="ARBA00022840"/>
    </source>
</evidence>
<gene>
    <name evidence="5" type="ORF">HMPREF1526_02121</name>
</gene>
<dbReference type="EMBL" id="AQOB01000008">
    <property type="protein sequence ID" value="EOQ36089.1"/>
    <property type="molecule type" value="Genomic_DNA"/>
</dbReference>
<dbReference type="PATRIC" id="fig|1203606.4.peg.2078"/>
<dbReference type="eggNOG" id="COG0396">
    <property type="taxonomic scope" value="Bacteria"/>
</dbReference>
<keyword evidence="1" id="KW-0813">Transport</keyword>
<dbReference type="PROSITE" id="PS00211">
    <property type="entry name" value="ABC_TRANSPORTER_1"/>
    <property type="match status" value="1"/>
</dbReference>
<organism evidence="5 6">
    <name type="scientific">Butyricicoccus pullicaecorum 1.2</name>
    <dbReference type="NCBI Taxonomy" id="1203606"/>
    <lineage>
        <taxon>Bacteria</taxon>
        <taxon>Bacillati</taxon>
        <taxon>Bacillota</taxon>
        <taxon>Clostridia</taxon>
        <taxon>Eubacteriales</taxon>
        <taxon>Butyricicoccaceae</taxon>
        <taxon>Butyricicoccus</taxon>
    </lineage>
</organism>
<protein>
    <recommendedName>
        <fullName evidence="4">ABC transporter domain-containing protein</fullName>
    </recommendedName>
</protein>
<name>R8VUE5_9FIRM</name>
<dbReference type="PROSITE" id="PS50893">
    <property type="entry name" value="ABC_TRANSPORTER_2"/>
    <property type="match status" value="1"/>
</dbReference>
<evidence type="ECO:0000256" key="1">
    <source>
        <dbReference type="ARBA" id="ARBA00022448"/>
    </source>
</evidence>
<dbReference type="InterPro" id="IPR003439">
    <property type="entry name" value="ABC_transporter-like_ATP-bd"/>
</dbReference>
<dbReference type="InterPro" id="IPR051120">
    <property type="entry name" value="ABC_AA/LPS_Transport"/>
</dbReference>
<keyword evidence="2" id="KW-0547">Nucleotide-binding</keyword>
<dbReference type="SUPFAM" id="SSF52540">
    <property type="entry name" value="P-loop containing nucleoside triphosphate hydrolases"/>
    <property type="match status" value="1"/>
</dbReference>
<dbReference type="SMART" id="SM00382">
    <property type="entry name" value="AAA"/>
    <property type="match status" value="1"/>
</dbReference>
<dbReference type="OrthoDB" id="9806149at2"/>
<dbReference type="Pfam" id="PF00005">
    <property type="entry name" value="ABC_tran"/>
    <property type="match status" value="1"/>
</dbReference>
<accession>R8VUE5</accession>
<proteinExistence type="predicted"/>
<dbReference type="Gene3D" id="3.40.50.300">
    <property type="entry name" value="P-loop containing nucleotide triphosphate hydrolases"/>
    <property type="match status" value="1"/>
</dbReference>
<dbReference type="AlphaFoldDB" id="R8VUE5"/>
<dbReference type="GO" id="GO:0005524">
    <property type="term" value="F:ATP binding"/>
    <property type="evidence" value="ECO:0007669"/>
    <property type="project" value="UniProtKB-KW"/>
</dbReference>
<sequence>MLTLEHLAWSLPDGTDIVKDVSLTAKDGKLVVVTGPNGGGKTSLAKLVAGLHTQTSGKIIFDGKDISGLDITERARLGIAYAFQQPVRFKGLTVRDLLEIAAGHELSEDELCDLLGRVGLCADEYIGRELDSGLSGGEMKRVEIASVLARRAPLCIFDEPEAGIDLWSFARLVETFQDLRASRQSTLLVISHQERILSIADEIVVIADGRVRQAGPASLILPMLLADESTPRCPLGKERASV</sequence>
<feature type="domain" description="ABC transporter" evidence="4">
    <location>
        <begin position="2"/>
        <end position="233"/>
    </location>
</feature>
<dbReference type="InterPro" id="IPR027417">
    <property type="entry name" value="P-loop_NTPase"/>
</dbReference>
<keyword evidence="6" id="KW-1185">Reference proteome</keyword>
<dbReference type="GO" id="GO:0016887">
    <property type="term" value="F:ATP hydrolysis activity"/>
    <property type="evidence" value="ECO:0007669"/>
    <property type="project" value="InterPro"/>
</dbReference>
<dbReference type="PANTHER" id="PTHR45772">
    <property type="entry name" value="CONSERVED COMPONENT OF ABC TRANSPORTER FOR NATURAL AMINO ACIDS-RELATED"/>
    <property type="match status" value="1"/>
</dbReference>
<dbReference type="InterPro" id="IPR017871">
    <property type="entry name" value="ABC_transporter-like_CS"/>
</dbReference>
<reference evidence="5 6" key="1">
    <citation type="submission" date="2013-01" db="EMBL/GenBank/DDBJ databases">
        <title>The Genome Sequence of Butyricicoccus pullicaecorum 1.2.</title>
        <authorList>
            <consortium name="The Broad Institute Genome Sequencing Platform"/>
            <person name="Earl A."/>
            <person name="Ward D."/>
            <person name="Feldgarden M."/>
            <person name="Gevers D."/>
            <person name="Van Immerseel F."/>
            <person name="Eeckhaut V."/>
            <person name="Walker B."/>
            <person name="Young S.K."/>
            <person name="Zeng Q."/>
            <person name="Gargeya S."/>
            <person name="Fitzgerald M."/>
            <person name="Haas B."/>
            <person name="Abouelleil A."/>
            <person name="Alvarado L."/>
            <person name="Arachchi H.M."/>
            <person name="Berlin A.M."/>
            <person name="Chapman S.B."/>
            <person name="Dewar J."/>
            <person name="Goldberg J."/>
            <person name="Griggs A."/>
            <person name="Gujja S."/>
            <person name="Hansen M."/>
            <person name="Howarth C."/>
            <person name="Imamovic A."/>
            <person name="Larimer J."/>
            <person name="McCowan C."/>
            <person name="Murphy C."/>
            <person name="Neiman D."/>
            <person name="Pearson M."/>
            <person name="Priest M."/>
            <person name="Roberts A."/>
            <person name="Saif S."/>
            <person name="Shea T."/>
            <person name="Sisk P."/>
            <person name="Sykes S."/>
            <person name="Wortman J."/>
            <person name="Nusbaum C."/>
            <person name="Birren B."/>
        </authorList>
    </citation>
    <scope>NUCLEOTIDE SEQUENCE [LARGE SCALE GENOMIC DNA]</scope>
    <source>
        <strain evidence="5 6">1.2</strain>
    </source>
</reference>
<keyword evidence="3" id="KW-0067">ATP-binding</keyword>
<evidence type="ECO:0000313" key="5">
    <source>
        <dbReference type="EMBL" id="EOQ36089.1"/>
    </source>
</evidence>
<evidence type="ECO:0000313" key="6">
    <source>
        <dbReference type="Proteomes" id="UP000013981"/>
    </source>
</evidence>